<keyword evidence="4" id="KW-1185">Reference proteome</keyword>
<name>A0A1H3D2G1_9RHOB</name>
<feature type="region of interest" description="Disordered" evidence="1">
    <location>
        <begin position="120"/>
        <end position="145"/>
    </location>
</feature>
<dbReference type="STRING" id="356660.SAMN05444336_10778"/>
<evidence type="ECO:0000256" key="2">
    <source>
        <dbReference type="SAM" id="SignalP"/>
    </source>
</evidence>
<sequence>MKHIARTTLAALAALALSACLPTETEPLKAQPGGGEPRVNRQDNGAYTVRYTNGCIVTYNKDGRRSGSQACRAGQVEKADAAVQADAKSRGGGGLKVHKLKGGASRVTFDDGCVVTYNKKGRRSGSQGCHSRQVARADKAIQQGA</sequence>
<evidence type="ECO:0000313" key="3">
    <source>
        <dbReference type="EMBL" id="SDX60577.1"/>
    </source>
</evidence>
<evidence type="ECO:0000256" key="1">
    <source>
        <dbReference type="SAM" id="MobiDB-lite"/>
    </source>
</evidence>
<gene>
    <name evidence="3" type="ORF">SAMN05444336_10778</name>
</gene>
<dbReference type="PROSITE" id="PS51257">
    <property type="entry name" value="PROKAR_LIPOPROTEIN"/>
    <property type="match status" value="1"/>
</dbReference>
<feature type="chain" id="PRO_5011496207" evidence="2">
    <location>
        <begin position="20"/>
        <end position="145"/>
    </location>
</feature>
<dbReference type="Proteomes" id="UP000199118">
    <property type="component" value="Unassembled WGS sequence"/>
</dbReference>
<dbReference type="EMBL" id="FNMZ01000007">
    <property type="protein sequence ID" value="SDX60577.1"/>
    <property type="molecule type" value="Genomic_DNA"/>
</dbReference>
<dbReference type="AlphaFoldDB" id="A0A1H3D2G1"/>
<protein>
    <submittedName>
        <fullName evidence="3">Uncharacterized protein</fullName>
    </submittedName>
</protein>
<keyword evidence="2" id="KW-0732">Signal</keyword>
<accession>A0A1H3D2G1</accession>
<feature type="signal peptide" evidence="2">
    <location>
        <begin position="1"/>
        <end position="19"/>
    </location>
</feature>
<organism evidence="3 4">
    <name type="scientific">Albimonas donghaensis</name>
    <dbReference type="NCBI Taxonomy" id="356660"/>
    <lineage>
        <taxon>Bacteria</taxon>
        <taxon>Pseudomonadati</taxon>
        <taxon>Pseudomonadota</taxon>
        <taxon>Alphaproteobacteria</taxon>
        <taxon>Rhodobacterales</taxon>
        <taxon>Paracoccaceae</taxon>
        <taxon>Albimonas</taxon>
    </lineage>
</organism>
<evidence type="ECO:0000313" key="4">
    <source>
        <dbReference type="Proteomes" id="UP000199118"/>
    </source>
</evidence>
<dbReference type="OrthoDB" id="9150808at2"/>
<reference evidence="3 4" key="1">
    <citation type="submission" date="2016-10" db="EMBL/GenBank/DDBJ databases">
        <authorList>
            <person name="de Groot N.N."/>
        </authorList>
    </citation>
    <scope>NUCLEOTIDE SEQUENCE [LARGE SCALE GENOMIC DNA]</scope>
    <source>
        <strain evidence="3 4">DSM 17890</strain>
    </source>
</reference>
<proteinExistence type="predicted"/>
<dbReference type="RefSeq" id="WP_092683867.1">
    <property type="nucleotide sequence ID" value="NZ_FNMZ01000007.1"/>
</dbReference>